<evidence type="ECO:0000256" key="1">
    <source>
        <dbReference type="SAM" id="Phobius"/>
    </source>
</evidence>
<keyword evidence="1" id="KW-1133">Transmembrane helix</keyword>
<dbReference type="EMBL" id="LAZR01005304">
    <property type="protein sequence ID" value="KKN01057.1"/>
    <property type="molecule type" value="Genomic_DNA"/>
</dbReference>
<keyword evidence="1" id="KW-0472">Membrane</keyword>
<organism evidence="2">
    <name type="scientific">marine sediment metagenome</name>
    <dbReference type="NCBI Taxonomy" id="412755"/>
    <lineage>
        <taxon>unclassified sequences</taxon>
        <taxon>metagenomes</taxon>
        <taxon>ecological metagenomes</taxon>
    </lineage>
</organism>
<protein>
    <submittedName>
        <fullName evidence="2">Uncharacterized protein</fullName>
    </submittedName>
</protein>
<feature type="transmembrane region" description="Helical" evidence="1">
    <location>
        <begin position="32"/>
        <end position="52"/>
    </location>
</feature>
<comment type="caution">
    <text evidence="2">The sequence shown here is derived from an EMBL/GenBank/DDBJ whole genome shotgun (WGS) entry which is preliminary data.</text>
</comment>
<dbReference type="AlphaFoldDB" id="A0A0F9MNQ4"/>
<sequence>MAVQRISPSEYFGNQTTLEYPTLQTEGNDHTALIIFGGICVVAVVAMLLAYMKKK</sequence>
<gene>
    <name evidence="2" type="ORF">LCGC14_1131630</name>
</gene>
<reference evidence="2" key="1">
    <citation type="journal article" date="2015" name="Nature">
        <title>Complex archaea that bridge the gap between prokaryotes and eukaryotes.</title>
        <authorList>
            <person name="Spang A."/>
            <person name="Saw J.H."/>
            <person name="Jorgensen S.L."/>
            <person name="Zaremba-Niedzwiedzka K."/>
            <person name="Martijn J."/>
            <person name="Lind A.E."/>
            <person name="van Eijk R."/>
            <person name="Schleper C."/>
            <person name="Guy L."/>
            <person name="Ettema T.J."/>
        </authorList>
    </citation>
    <scope>NUCLEOTIDE SEQUENCE</scope>
</reference>
<name>A0A0F9MNQ4_9ZZZZ</name>
<proteinExistence type="predicted"/>
<evidence type="ECO:0000313" key="2">
    <source>
        <dbReference type="EMBL" id="KKN01057.1"/>
    </source>
</evidence>
<accession>A0A0F9MNQ4</accession>
<keyword evidence="1" id="KW-0812">Transmembrane</keyword>